<protein>
    <submittedName>
        <fullName evidence="1">Uncharacterized protein</fullName>
    </submittedName>
</protein>
<dbReference type="PATRIC" id="fig|189381.10.peg.4025"/>
<proteinExistence type="predicted"/>
<evidence type="ECO:0000313" key="2">
    <source>
        <dbReference type="Proteomes" id="UP000076510"/>
    </source>
</evidence>
<name>A0A0J5TGD3_9BACI</name>
<dbReference type="EMBL" id="LQQY01000012">
    <property type="protein sequence ID" value="KZE49568.1"/>
    <property type="molecule type" value="Genomic_DNA"/>
</dbReference>
<dbReference type="OrthoDB" id="2706316at2"/>
<gene>
    <name evidence="1" type="ORF">AV649_00620</name>
</gene>
<accession>A0A0J5TGD3</accession>
<dbReference type="AlphaFoldDB" id="A0A0J5TGD3"/>
<sequence length="80" mass="9344">MGYIAPIPHFQYKQYQERELNVTEKPYHYTPVHAITALSRGAGRESREVTDHYNGKEKKQIPEKIIARLTGKGINFHEYV</sequence>
<evidence type="ECO:0000313" key="1">
    <source>
        <dbReference type="EMBL" id="KZE49568.1"/>
    </source>
</evidence>
<comment type="caution">
    <text evidence="1">The sequence shown here is derived from an EMBL/GenBank/DDBJ whole genome shotgun (WGS) entry which is preliminary data.</text>
</comment>
<dbReference type="RefSeq" id="WP_048012986.1">
    <property type="nucleotide sequence ID" value="NZ_JAMQJC010000002.1"/>
</dbReference>
<reference evidence="2" key="1">
    <citation type="submission" date="2016-01" db="EMBL/GenBank/DDBJ databases">
        <title>Whole genome sequencing of Bhargavaea cecembensis T14.</title>
        <authorList>
            <person name="Hong K.W."/>
        </authorList>
    </citation>
    <scope>NUCLEOTIDE SEQUENCE [LARGE SCALE GENOMIC DNA]</scope>
    <source>
        <strain evidence="2">M19</strain>
    </source>
</reference>
<dbReference type="Proteomes" id="UP000076510">
    <property type="component" value="Unassembled WGS sequence"/>
</dbReference>
<organism evidence="1 2">
    <name type="scientific">Rossellomorea marisflavi</name>
    <dbReference type="NCBI Taxonomy" id="189381"/>
    <lineage>
        <taxon>Bacteria</taxon>
        <taxon>Bacillati</taxon>
        <taxon>Bacillota</taxon>
        <taxon>Bacilli</taxon>
        <taxon>Bacillales</taxon>
        <taxon>Bacillaceae</taxon>
        <taxon>Rossellomorea</taxon>
    </lineage>
</organism>